<dbReference type="EMBL" id="BGZK01000368">
    <property type="protein sequence ID" value="GBP39571.1"/>
    <property type="molecule type" value="Genomic_DNA"/>
</dbReference>
<evidence type="ECO:0000313" key="2">
    <source>
        <dbReference type="EMBL" id="GBP39571.1"/>
    </source>
</evidence>
<gene>
    <name evidence="2" type="ORF">EVAR_26653_1</name>
</gene>
<evidence type="ECO:0000313" key="3">
    <source>
        <dbReference type="Proteomes" id="UP000299102"/>
    </source>
</evidence>
<dbReference type="Proteomes" id="UP000299102">
    <property type="component" value="Unassembled WGS sequence"/>
</dbReference>
<sequence length="112" mass="11911">MDSSNFEDVTSASSAAWVGIKCLMVEERVTEGGNGPPKLTQLTKCNSGNYYFTSVLCISCTTEAPLTSDAAAPPTAPTPPFAPTPPTPTPTPPYCTQTIKITTRKKSKKKKI</sequence>
<dbReference type="AlphaFoldDB" id="A0A4C1VLV4"/>
<reference evidence="2 3" key="1">
    <citation type="journal article" date="2019" name="Commun. Biol.">
        <title>The bagworm genome reveals a unique fibroin gene that provides high tensile strength.</title>
        <authorList>
            <person name="Kono N."/>
            <person name="Nakamura H."/>
            <person name="Ohtoshi R."/>
            <person name="Tomita M."/>
            <person name="Numata K."/>
            <person name="Arakawa K."/>
        </authorList>
    </citation>
    <scope>NUCLEOTIDE SEQUENCE [LARGE SCALE GENOMIC DNA]</scope>
</reference>
<comment type="caution">
    <text evidence="2">The sequence shown here is derived from an EMBL/GenBank/DDBJ whole genome shotgun (WGS) entry which is preliminary data.</text>
</comment>
<name>A0A4C1VLV4_EUMVA</name>
<organism evidence="2 3">
    <name type="scientific">Eumeta variegata</name>
    <name type="common">Bagworm moth</name>
    <name type="synonym">Eumeta japonica</name>
    <dbReference type="NCBI Taxonomy" id="151549"/>
    <lineage>
        <taxon>Eukaryota</taxon>
        <taxon>Metazoa</taxon>
        <taxon>Ecdysozoa</taxon>
        <taxon>Arthropoda</taxon>
        <taxon>Hexapoda</taxon>
        <taxon>Insecta</taxon>
        <taxon>Pterygota</taxon>
        <taxon>Neoptera</taxon>
        <taxon>Endopterygota</taxon>
        <taxon>Lepidoptera</taxon>
        <taxon>Glossata</taxon>
        <taxon>Ditrysia</taxon>
        <taxon>Tineoidea</taxon>
        <taxon>Psychidae</taxon>
        <taxon>Oiketicinae</taxon>
        <taxon>Eumeta</taxon>
    </lineage>
</organism>
<protein>
    <submittedName>
        <fullName evidence="2">Uncharacterized protein</fullName>
    </submittedName>
</protein>
<feature type="region of interest" description="Disordered" evidence="1">
    <location>
        <begin position="68"/>
        <end position="96"/>
    </location>
</feature>
<keyword evidence="3" id="KW-1185">Reference proteome</keyword>
<evidence type="ECO:0000256" key="1">
    <source>
        <dbReference type="SAM" id="MobiDB-lite"/>
    </source>
</evidence>
<feature type="compositionally biased region" description="Pro residues" evidence="1">
    <location>
        <begin position="74"/>
        <end position="93"/>
    </location>
</feature>
<proteinExistence type="predicted"/>
<accession>A0A4C1VLV4</accession>